<organism evidence="2 3">
    <name type="scientific">Arthrobacter oryzae</name>
    <dbReference type="NCBI Taxonomy" id="409290"/>
    <lineage>
        <taxon>Bacteria</taxon>
        <taxon>Bacillati</taxon>
        <taxon>Actinomycetota</taxon>
        <taxon>Actinomycetes</taxon>
        <taxon>Micrococcales</taxon>
        <taxon>Micrococcaceae</taxon>
        <taxon>Arthrobacter</taxon>
    </lineage>
</organism>
<dbReference type="EMBL" id="RBED01000004">
    <property type="protein sequence ID" value="RNL63434.1"/>
    <property type="molecule type" value="Genomic_DNA"/>
</dbReference>
<accession>A0A3N0CJ19</accession>
<evidence type="ECO:0000313" key="2">
    <source>
        <dbReference type="EMBL" id="RNL63434.1"/>
    </source>
</evidence>
<comment type="caution">
    <text evidence="2">The sequence shown here is derived from an EMBL/GenBank/DDBJ whole genome shotgun (WGS) entry which is preliminary data.</text>
</comment>
<protein>
    <recommendedName>
        <fullName evidence="4">Methylenetetrahydrofolate reductase</fullName>
    </recommendedName>
</protein>
<evidence type="ECO:0000313" key="3">
    <source>
        <dbReference type="Proteomes" id="UP000273807"/>
    </source>
</evidence>
<gene>
    <name evidence="2" type="ORF">D7003_00875</name>
</gene>
<dbReference type="SUPFAM" id="SSF51730">
    <property type="entry name" value="FAD-linked oxidoreductase"/>
    <property type="match status" value="1"/>
</dbReference>
<name>A0A3N0CJ19_9MICC</name>
<dbReference type="Gene3D" id="3.20.20.220">
    <property type="match status" value="1"/>
</dbReference>
<keyword evidence="3" id="KW-1185">Reference proteome</keyword>
<dbReference type="Proteomes" id="UP000273807">
    <property type="component" value="Unassembled WGS sequence"/>
</dbReference>
<evidence type="ECO:0000256" key="1">
    <source>
        <dbReference type="ARBA" id="ARBA00023002"/>
    </source>
</evidence>
<keyword evidence="1" id="KW-0560">Oxidoreductase</keyword>
<dbReference type="GO" id="GO:0016491">
    <property type="term" value="F:oxidoreductase activity"/>
    <property type="evidence" value="ECO:0007669"/>
    <property type="project" value="UniProtKB-KW"/>
</dbReference>
<proteinExistence type="predicted"/>
<dbReference type="OrthoDB" id="9812555at2"/>
<dbReference type="InterPro" id="IPR029041">
    <property type="entry name" value="FAD-linked_oxidoreductase-like"/>
</dbReference>
<evidence type="ECO:0008006" key="4">
    <source>
        <dbReference type="Google" id="ProtNLM"/>
    </source>
</evidence>
<dbReference type="AlphaFoldDB" id="A0A3N0CJ19"/>
<sequence>MISNYLRTIRQNGVELPVWVGVPDPVSVKKLVSMGARLGVGRSLKLARSSGMAGALWQRGDFMNYDSGRLIREVHQELAGDPLFAGFHVYTFNDLGRLPGLLDSLPKLQEATTKPPSKPTSTLFPAQI</sequence>
<dbReference type="RefSeq" id="WP_123253640.1">
    <property type="nucleotide sequence ID" value="NZ_RBED01000004.1"/>
</dbReference>
<reference evidence="2 3" key="1">
    <citation type="submission" date="2018-10" db="EMBL/GenBank/DDBJ databases">
        <title>Genome sequencing of Arthrobacter oryzae TNB02.</title>
        <authorList>
            <person name="Cho Y.-J."/>
            <person name="Cho A."/>
            <person name="Kim O.-S."/>
        </authorList>
    </citation>
    <scope>NUCLEOTIDE SEQUENCE [LARGE SCALE GENOMIC DNA]</scope>
    <source>
        <strain evidence="2 3">TNB02</strain>
    </source>
</reference>